<reference evidence="2" key="1">
    <citation type="submission" date="2016-10" db="EMBL/GenBank/DDBJ databases">
        <authorList>
            <person name="Varghese N."/>
            <person name="Submissions S."/>
        </authorList>
    </citation>
    <scope>NUCLEOTIDE SEQUENCE [LARGE SCALE GENOMIC DNA]</scope>
    <source>
        <strain evidence="2">DSM 19482</strain>
    </source>
</reference>
<organism evidence="1 2">
    <name type="scientific">Epilithonimonas bovis DSM 19482</name>
    <dbReference type="NCBI Taxonomy" id="1121284"/>
    <lineage>
        <taxon>Bacteria</taxon>
        <taxon>Pseudomonadati</taxon>
        <taxon>Bacteroidota</taxon>
        <taxon>Flavobacteriia</taxon>
        <taxon>Flavobacteriales</taxon>
        <taxon>Weeksellaceae</taxon>
        <taxon>Chryseobacterium group</taxon>
        <taxon>Epilithonimonas</taxon>
    </lineage>
</organism>
<gene>
    <name evidence="1" type="ORF">SAMN05660493_02958</name>
</gene>
<name>A0A1U7Q131_9FLAO</name>
<keyword evidence="2" id="KW-1185">Reference proteome</keyword>
<dbReference type="RefSeq" id="WP_076784298.1">
    <property type="nucleotide sequence ID" value="NZ_FTPU01000045.1"/>
</dbReference>
<dbReference type="AlphaFoldDB" id="A0A1U7Q131"/>
<evidence type="ECO:0000313" key="2">
    <source>
        <dbReference type="Proteomes" id="UP000187261"/>
    </source>
</evidence>
<dbReference type="EMBL" id="FTPU01000045">
    <property type="protein sequence ID" value="SIT98220.1"/>
    <property type="molecule type" value="Genomic_DNA"/>
</dbReference>
<accession>A0A1U7Q131</accession>
<proteinExistence type="predicted"/>
<protein>
    <submittedName>
        <fullName evidence="1">Uncharacterized protein</fullName>
    </submittedName>
</protein>
<sequence>MDTELAIESGEILLKNRKMTREEAIAKLKEAKELMEIDMMSKEEFDELKKELTPVITNKNPE</sequence>
<evidence type="ECO:0000313" key="1">
    <source>
        <dbReference type="EMBL" id="SIT98220.1"/>
    </source>
</evidence>
<dbReference type="Proteomes" id="UP000187261">
    <property type="component" value="Unassembled WGS sequence"/>
</dbReference>